<dbReference type="SUPFAM" id="SSF48208">
    <property type="entry name" value="Six-hairpin glycosidases"/>
    <property type="match status" value="1"/>
</dbReference>
<dbReference type="Pfam" id="PF00759">
    <property type="entry name" value="Glyco_hydro_9"/>
    <property type="match status" value="1"/>
</dbReference>
<keyword evidence="4" id="KW-0378">Hydrolase</keyword>
<dbReference type="Gene3D" id="1.50.10.10">
    <property type="match status" value="1"/>
</dbReference>
<accession>A0AAN9HW67</accession>
<dbReference type="InterPro" id="IPR012341">
    <property type="entry name" value="6hp_glycosidase-like_sf"/>
</dbReference>
<evidence type="ECO:0000256" key="2">
    <source>
        <dbReference type="ARBA" id="ARBA00007072"/>
    </source>
</evidence>
<evidence type="ECO:0000313" key="10">
    <source>
        <dbReference type="EMBL" id="KAK7258458.1"/>
    </source>
</evidence>
<dbReference type="InterPro" id="IPR001701">
    <property type="entry name" value="Glyco_hydro_9"/>
</dbReference>
<name>A0AAN9HW67_CROPI</name>
<proteinExistence type="inferred from homology"/>
<evidence type="ECO:0000256" key="7">
    <source>
        <dbReference type="ARBA" id="ARBA00023295"/>
    </source>
</evidence>
<dbReference type="InterPro" id="IPR008928">
    <property type="entry name" value="6-hairpin_glycosidase_sf"/>
</dbReference>
<reference evidence="10 11" key="1">
    <citation type="submission" date="2024-01" db="EMBL/GenBank/DDBJ databases">
        <title>The genomes of 5 underutilized Papilionoideae crops provide insights into root nodulation and disease resistanc.</title>
        <authorList>
            <person name="Yuan L."/>
        </authorList>
    </citation>
    <scope>NUCLEOTIDE SEQUENCE [LARGE SCALE GENOMIC DNA]</scope>
    <source>
        <strain evidence="10">ZHUSHIDOU_FW_LH</strain>
        <tissue evidence="10">Leaf</tissue>
    </source>
</reference>
<evidence type="ECO:0000259" key="9">
    <source>
        <dbReference type="Pfam" id="PF00759"/>
    </source>
</evidence>
<comment type="caution">
    <text evidence="10">The sequence shown here is derived from an EMBL/GenBank/DDBJ whole genome shotgun (WGS) entry which is preliminary data.</text>
</comment>
<dbReference type="PANTHER" id="PTHR22298">
    <property type="entry name" value="ENDO-1,4-BETA-GLUCANASE"/>
    <property type="match status" value="1"/>
</dbReference>
<evidence type="ECO:0000256" key="1">
    <source>
        <dbReference type="ARBA" id="ARBA00000966"/>
    </source>
</evidence>
<organism evidence="10 11">
    <name type="scientific">Crotalaria pallida</name>
    <name type="common">Smooth rattlebox</name>
    <name type="synonym">Crotalaria striata</name>
    <dbReference type="NCBI Taxonomy" id="3830"/>
    <lineage>
        <taxon>Eukaryota</taxon>
        <taxon>Viridiplantae</taxon>
        <taxon>Streptophyta</taxon>
        <taxon>Embryophyta</taxon>
        <taxon>Tracheophyta</taxon>
        <taxon>Spermatophyta</taxon>
        <taxon>Magnoliopsida</taxon>
        <taxon>eudicotyledons</taxon>
        <taxon>Gunneridae</taxon>
        <taxon>Pentapetalae</taxon>
        <taxon>rosids</taxon>
        <taxon>fabids</taxon>
        <taxon>Fabales</taxon>
        <taxon>Fabaceae</taxon>
        <taxon>Papilionoideae</taxon>
        <taxon>50 kb inversion clade</taxon>
        <taxon>genistoids sensu lato</taxon>
        <taxon>core genistoids</taxon>
        <taxon>Crotalarieae</taxon>
        <taxon>Crotalaria</taxon>
    </lineage>
</organism>
<evidence type="ECO:0000256" key="8">
    <source>
        <dbReference type="ARBA" id="ARBA00023326"/>
    </source>
</evidence>
<dbReference type="GO" id="GO:0030245">
    <property type="term" value="P:cellulose catabolic process"/>
    <property type="evidence" value="ECO:0007669"/>
    <property type="project" value="UniProtKB-KW"/>
</dbReference>
<feature type="domain" description="Glycoside hydrolase family 9" evidence="9">
    <location>
        <begin position="12"/>
        <end position="92"/>
    </location>
</feature>
<dbReference type="EC" id="3.2.1.4" evidence="3"/>
<comment type="similarity">
    <text evidence="2">Belongs to the glycosyl hydrolase 9 (cellulase E) family.</text>
</comment>
<evidence type="ECO:0000256" key="6">
    <source>
        <dbReference type="ARBA" id="ARBA00023277"/>
    </source>
</evidence>
<sequence>MIVGEARKHGYKQVYAVDAPNTAFDVASETVAALAASSMAFRSMDPGYSETLLRNAINVFQFADSYRGAYSDNDNVMYGACPYYCDFDGYQDYEKKPMMSEDRETRKRCWVVHAFVKL</sequence>
<gene>
    <name evidence="10" type="ORF">RIF29_24036</name>
</gene>
<comment type="catalytic activity">
    <reaction evidence="1">
        <text>Endohydrolysis of (1-&gt;4)-beta-D-glucosidic linkages in cellulose, lichenin and cereal beta-D-glucans.</text>
        <dbReference type="EC" id="3.2.1.4"/>
    </reaction>
</comment>
<keyword evidence="8" id="KW-0624">Polysaccharide degradation</keyword>
<evidence type="ECO:0000313" key="11">
    <source>
        <dbReference type="Proteomes" id="UP001372338"/>
    </source>
</evidence>
<evidence type="ECO:0000256" key="5">
    <source>
        <dbReference type="ARBA" id="ARBA00023001"/>
    </source>
</evidence>
<evidence type="ECO:0000256" key="4">
    <source>
        <dbReference type="ARBA" id="ARBA00022801"/>
    </source>
</evidence>
<keyword evidence="6" id="KW-0119">Carbohydrate metabolism</keyword>
<keyword evidence="11" id="KW-1185">Reference proteome</keyword>
<protein>
    <recommendedName>
        <fullName evidence="3">cellulase</fullName>
        <ecNumber evidence="3">3.2.1.4</ecNumber>
    </recommendedName>
</protein>
<dbReference type="EMBL" id="JAYWIO010000005">
    <property type="protein sequence ID" value="KAK7258458.1"/>
    <property type="molecule type" value="Genomic_DNA"/>
</dbReference>
<dbReference type="Proteomes" id="UP001372338">
    <property type="component" value="Unassembled WGS sequence"/>
</dbReference>
<keyword evidence="7" id="KW-0326">Glycosidase</keyword>
<keyword evidence="5" id="KW-0136">Cellulose degradation</keyword>
<dbReference type="AlphaFoldDB" id="A0AAN9HW67"/>
<dbReference type="GO" id="GO:0008810">
    <property type="term" value="F:cellulase activity"/>
    <property type="evidence" value="ECO:0007669"/>
    <property type="project" value="UniProtKB-EC"/>
</dbReference>
<evidence type="ECO:0000256" key="3">
    <source>
        <dbReference type="ARBA" id="ARBA00012601"/>
    </source>
</evidence>